<organism evidence="2 3">
    <name type="scientific">Alkalicoccobacillus porphyridii</name>
    <dbReference type="NCBI Taxonomy" id="2597270"/>
    <lineage>
        <taxon>Bacteria</taxon>
        <taxon>Bacillati</taxon>
        <taxon>Bacillota</taxon>
        <taxon>Bacilli</taxon>
        <taxon>Bacillales</taxon>
        <taxon>Bacillaceae</taxon>
        <taxon>Alkalicoccobacillus</taxon>
    </lineage>
</organism>
<evidence type="ECO:0000259" key="1">
    <source>
        <dbReference type="Pfam" id="PF01936"/>
    </source>
</evidence>
<dbReference type="RefSeq" id="WP_143846751.1">
    <property type="nucleotide sequence ID" value="NZ_VLXZ01000001.1"/>
</dbReference>
<dbReference type="GO" id="GO:0004540">
    <property type="term" value="F:RNA nuclease activity"/>
    <property type="evidence" value="ECO:0007669"/>
    <property type="project" value="InterPro"/>
</dbReference>
<dbReference type="Proteomes" id="UP000318521">
    <property type="component" value="Unassembled WGS sequence"/>
</dbReference>
<comment type="caution">
    <text evidence="2">The sequence shown here is derived from an EMBL/GenBank/DDBJ whole genome shotgun (WGS) entry which is preliminary data.</text>
</comment>
<dbReference type="PANTHER" id="PTHR35811">
    <property type="entry name" value="SLR1870 PROTEIN"/>
    <property type="match status" value="1"/>
</dbReference>
<dbReference type="InterPro" id="IPR021139">
    <property type="entry name" value="NYN"/>
</dbReference>
<dbReference type="PANTHER" id="PTHR35811:SF1">
    <property type="entry name" value="HTH OST-TYPE DOMAIN-CONTAINING PROTEIN"/>
    <property type="match status" value="1"/>
</dbReference>
<evidence type="ECO:0000313" key="2">
    <source>
        <dbReference type="EMBL" id="TSB48406.1"/>
    </source>
</evidence>
<gene>
    <name evidence="2" type="ORF">FN960_02300</name>
</gene>
<proteinExistence type="predicted"/>
<reference evidence="2 3" key="1">
    <citation type="submission" date="2019-07" db="EMBL/GenBank/DDBJ databases">
        <authorList>
            <person name="Park Y.J."/>
            <person name="Jeong S.E."/>
            <person name="Jung H.S."/>
        </authorList>
    </citation>
    <scope>NUCLEOTIDE SEQUENCE [LARGE SCALE GENOMIC DNA]</scope>
    <source>
        <strain evidence="3">P16(2019)</strain>
    </source>
</reference>
<protein>
    <submittedName>
        <fullName evidence="2">NYN domain-containing protein</fullName>
    </submittedName>
</protein>
<name>A0A554A422_9BACI</name>
<dbReference type="OrthoDB" id="2379772at2"/>
<feature type="domain" description="NYN" evidence="1">
    <location>
        <begin position="32"/>
        <end position="168"/>
    </location>
</feature>
<keyword evidence="3" id="KW-1185">Reference proteome</keyword>
<evidence type="ECO:0000313" key="3">
    <source>
        <dbReference type="Proteomes" id="UP000318521"/>
    </source>
</evidence>
<accession>A0A554A422</accession>
<sequence length="296" mass="34630">MENSNLQVNEQFIRKLDTLLQTKQEYQPSDDNVAIFVDYDNVYWTLMNRYNHNPNHEEKAKNLFQCLWERYGQDRVRTFRAYADFQRIRSSLTDLQKQRIQIKHVYSNDKDGDSRKNSSDIELCIDAIESTFKDESISCYVFVTADSDMVPIMSRLMYKGKRVELFYLSDAAPKHTDITNYSHHSEDLGSFLKLEEQEYELDGYVDQSLLFIDEWEKKYGDSDLYLGAPWLRNQYSLKFSIPANSASELIDLLKVRKLIDTINKDLSTGEVKPSLALTEKGRNMVTPFSESTPVRK</sequence>
<dbReference type="EMBL" id="VLXZ01000001">
    <property type="protein sequence ID" value="TSB48406.1"/>
    <property type="molecule type" value="Genomic_DNA"/>
</dbReference>
<dbReference type="Gene3D" id="3.40.50.1010">
    <property type="entry name" value="5'-nuclease"/>
    <property type="match status" value="1"/>
</dbReference>
<dbReference type="Pfam" id="PF01936">
    <property type="entry name" value="NYN"/>
    <property type="match status" value="1"/>
</dbReference>
<dbReference type="AlphaFoldDB" id="A0A554A422"/>